<evidence type="ECO:0000256" key="1">
    <source>
        <dbReference type="SAM" id="Phobius"/>
    </source>
</evidence>
<evidence type="ECO:0000313" key="3">
    <source>
        <dbReference type="Proteomes" id="UP001222325"/>
    </source>
</evidence>
<keyword evidence="1" id="KW-0812">Transmembrane</keyword>
<keyword evidence="1" id="KW-0472">Membrane</keyword>
<feature type="transmembrane region" description="Helical" evidence="1">
    <location>
        <begin position="76"/>
        <end position="94"/>
    </location>
</feature>
<dbReference type="EMBL" id="JARJCN010000005">
    <property type="protein sequence ID" value="KAJ7100602.1"/>
    <property type="molecule type" value="Genomic_DNA"/>
</dbReference>
<keyword evidence="1" id="KW-1133">Transmembrane helix</keyword>
<sequence>MAFSSVGRVKVAAHFLLLVVNIVVLALSTRVNLYQEFFFIADRFPFILSIITFVVLGLMTLIDFVSNSSYTGRPQFEIGVLSLLSIFWFAFNVFSSSRWSSVPFNCGVIPSDFTDTIQWCQQLSALRVVVWMEWVMFFLTTVGTLRYSITQSNQGNKHVFQMPLSRYAPNIRSDGHNNVDYAFNSQFMEPSNKMYY</sequence>
<organism evidence="2 3">
    <name type="scientific">Mycena belliarum</name>
    <dbReference type="NCBI Taxonomy" id="1033014"/>
    <lineage>
        <taxon>Eukaryota</taxon>
        <taxon>Fungi</taxon>
        <taxon>Dikarya</taxon>
        <taxon>Basidiomycota</taxon>
        <taxon>Agaricomycotina</taxon>
        <taxon>Agaricomycetes</taxon>
        <taxon>Agaricomycetidae</taxon>
        <taxon>Agaricales</taxon>
        <taxon>Marasmiineae</taxon>
        <taxon>Mycenaceae</taxon>
        <taxon>Mycena</taxon>
    </lineage>
</organism>
<evidence type="ECO:0000313" key="2">
    <source>
        <dbReference type="EMBL" id="KAJ7100602.1"/>
    </source>
</evidence>
<reference evidence="2" key="1">
    <citation type="submission" date="2023-03" db="EMBL/GenBank/DDBJ databases">
        <title>Massive genome expansion in bonnet fungi (Mycena s.s.) driven by repeated elements and novel gene families across ecological guilds.</title>
        <authorList>
            <consortium name="Lawrence Berkeley National Laboratory"/>
            <person name="Harder C.B."/>
            <person name="Miyauchi S."/>
            <person name="Viragh M."/>
            <person name="Kuo A."/>
            <person name="Thoen E."/>
            <person name="Andreopoulos B."/>
            <person name="Lu D."/>
            <person name="Skrede I."/>
            <person name="Drula E."/>
            <person name="Henrissat B."/>
            <person name="Morin E."/>
            <person name="Kohler A."/>
            <person name="Barry K."/>
            <person name="LaButti K."/>
            <person name="Morin E."/>
            <person name="Salamov A."/>
            <person name="Lipzen A."/>
            <person name="Mereny Z."/>
            <person name="Hegedus B."/>
            <person name="Baldrian P."/>
            <person name="Stursova M."/>
            <person name="Weitz H."/>
            <person name="Taylor A."/>
            <person name="Grigoriev I.V."/>
            <person name="Nagy L.G."/>
            <person name="Martin F."/>
            <person name="Kauserud H."/>
        </authorList>
    </citation>
    <scope>NUCLEOTIDE SEQUENCE</scope>
    <source>
        <strain evidence="2">CBHHK173m</strain>
    </source>
</reference>
<accession>A0AAD6UE41</accession>
<dbReference type="Proteomes" id="UP001222325">
    <property type="component" value="Unassembled WGS sequence"/>
</dbReference>
<proteinExistence type="predicted"/>
<dbReference type="AlphaFoldDB" id="A0AAD6UE41"/>
<name>A0AAD6UE41_9AGAR</name>
<feature type="transmembrane region" description="Helical" evidence="1">
    <location>
        <begin position="128"/>
        <end position="149"/>
    </location>
</feature>
<protein>
    <recommendedName>
        <fullName evidence="4">MARVEL domain-containing protein</fullName>
    </recommendedName>
</protein>
<evidence type="ECO:0008006" key="4">
    <source>
        <dbReference type="Google" id="ProtNLM"/>
    </source>
</evidence>
<keyword evidence="3" id="KW-1185">Reference proteome</keyword>
<feature type="transmembrane region" description="Helical" evidence="1">
    <location>
        <begin position="12"/>
        <end position="31"/>
    </location>
</feature>
<comment type="caution">
    <text evidence="2">The sequence shown here is derived from an EMBL/GenBank/DDBJ whole genome shotgun (WGS) entry which is preliminary data.</text>
</comment>
<feature type="transmembrane region" description="Helical" evidence="1">
    <location>
        <begin position="43"/>
        <end position="64"/>
    </location>
</feature>
<gene>
    <name evidence="2" type="ORF">B0H15DRAFT_816653</name>
</gene>